<dbReference type="PANTHER" id="PTHR45138">
    <property type="entry name" value="REGULATORY COMPONENTS OF SENSORY TRANSDUCTION SYSTEM"/>
    <property type="match status" value="1"/>
</dbReference>
<dbReference type="RefSeq" id="WP_161746257.1">
    <property type="nucleotide sequence ID" value="NZ_JAAAMV010000026.1"/>
</dbReference>
<reference evidence="4 5" key="1">
    <citation type="submission" date="2020-01" db="EMBL/GenBank/DDBJ databases">
        <title>Paenibacillus soybeanensis sp. nov. isolated from the nodules of soybean (Glycine max(L.) Merr).</title>
        <authorList>
            <person name="Wang H."/>
        </authorList>
    </citation>
    <scope>NUCLEOTIDE SEQUENCE [LARGE SCALE GENOMIC DNA]</scope>
    <source>
        <strain evidence="4 5">T1</strain>
    </source>
</reference>
<dbReference type="SUPFAM" id="SSF55073">
    <property type="entry name" value="Nucleotide cyclase"/>
    <property type="match status" value="1"/>
</dbReference>
<feature type="compositionally biased region" description="Basic and acidic residues" evidence="1">
    <location>
        <begin position="377"/>
        <end position="388"/>
    </location>
</feature>
<dbReference type="Proteomes" id="UP000665561">
    <property type="component" value="Unassembled WGS sequence"/>
</dbReference>
<sequence>MNLYLDSHTIIIALGIGYLVAFVLASSYWLDRSNLASINSYFVAKCLQIISWFCMALRGDTIPDFLSISFANSILLIGTSLEMVALLNLHKPIRLKIKKMYARLTACGIVGFQLLLLLHNNEDMRIAYITFVTAAILMPAYRLVLDRAATVLMRVTGSLYLLAMLAFMLRGIIALRFAETASFFIPGIFQLISLLGIFLLTVLGSTAFVLLLKEKTNQELVHLASYDDLTGTLNRRTFSIHAKLALAHYAKKGKPVSYLLFDIDWFKTINDTHGHHVGDLVLQDLASRIKRNLGNEDLFTRYGGDEFGLMLPGKNEAESTELAERIKQSLRGSFGEAPPVPYTISMGVLTVVPNKFTQLETLYTTCDQALYAAKSNGRDGLSRNRSEQFPHQTRGNHELFTSK</sequence>
<dbReference type="InterPro" id="IPR029787">
    <property type="entry name" value="Nucleotide_cyclase"/>
</dbReference>
<keyword evidence="2" id="KW-0812">Transmembrane</keyword>
<feature type="transmembrane region" description="Helical" evidence="2">
    <location>
        <begin position="12"/>
        <end position="30"/>
    </location>
</feature>
<dbReference type="InterPro" id="IPR050469">
    <property type="entry name" value="Diguanylate_Cyclase"/>
</dbReference>
<feature type="transmembrane region" description="Helical" evidence="2">
    <location>
        <begin position="101"/>
        <end position="120"/>
    </location>
</feature>
<feature type="transmembrane region" description="Helical" evidence="2">
    <location>
        <begin position="126"/>
        <end position="145"/>
    </location>
</feature>
<feature type="transmembrane region" description="Helical" evidence="2">
    <location>
        <begin position="183"/>
        <end position="212"/>
    </location>
</feature>
<feature type="compositionally biased region" description="Polar residues" evidence="1">
    <location>
        <begin position="389"/>
        <end position="403"/>
    </location>
</feature>
<organism evidence="4 5">
    <name type="scientific">Paenibacillus glycinis</name>
    <dbReference type="NCBI Taxonomy" id="2697035"/>
    <lineage>
        <taxon>Bacteria</taxon>
        <taxon>Bacillati</taxon>
        <taxon>Bacillota</taxon>
        <taxon>Bacilli</taxon>
        <taxon>Bacillales</taxon>
        <taxon>Paenibacillaceae</taxon>
        <taxon>Paenibacillus</taxon>
    </lineage>
</organism>
<dbReference type="Pfam" id="PF00990">
    <property type="entry name" value="GGDEF"/>
    <property type="match status" value="1"/>
</dbReference>
<dbReference type="PANTHER" id="PTHR45138:SF9">
    <property type="entry name" value="DIGUANYLATE CYCLASE DGCM-RELATED"/>
    <property type="match status" value="1"/>
</dbReference>
<dbReference type="PROSITE" id="PS50887">
    <property type="entry name" value="GGDEF"/>
    <property type="match status" value="1"/>
</dbReference>
<dbReference type="SMART" id="SM00267">
    <property type="entry name" value="GGDEF"/>
    <property type="match status" value="1"/>
</dbReference>
<keyword evidence="2" id="KW-0472">Membrane</keyword>
<dbReference type="InterPro" id="IPR043128">
    <property type="entry name" value="Rev_trsase/Diguanyl_cyclase"/>
</dbReference>
<evidence type="ECO:0000313" key="5">
    <source>
        <dbReference type="Proteomes" id="UP000665561"/>
    </source>
</evidence>
<dbReference type="NCBIfam" id="TIGR00254">
    <property type="entry name" value="GGDEF"/>
    <property type="match status" value="1"/>
</dbReference>
<comment type="caution">
    <text evidence="4">The sequence shown here is derived from an EMBL/GenBank/DDBJ whole genome shotgun (WGS) entry which is preliminary data.</text>
</comment>
<feature type="domain" description="GGDEF" evidence="3">
    <location>
        <begin position="254"/>
        <end position="386"/>
    </location>
</feature>
<proteinExistence type="predicted"/>
<accession>A0ABW9XWY9</accession>
<evidence type="ECO:0000256" key="1">
    <source>
        <dbReference type="SAM" id="MobiDB-lite"/>
    </source>
</evidence>
<keyword evidence="2" id="KW-1133">Transmembrane helix</keyword>
<keyword evidence="5" id="KW-1185">Reference proteome</keyword>
<dbReference type="EMBL" id="JAAAMV010000026">
    <property type="protein sequence ID" value="NBD27232.1"/>
    <property type="molecule type" value="Genomic_DNA"/>
</dbReference>
<feature type="transmembrane region" description="Helical" evidence="2">
    <location>
        <begin position="65"/>
        <end position="89"/>
    </location>
</feature>
<feature type="region of interest" description="Disordered" evidence="1">
    <location>
        <begin position="377"/>
        <end position="403"/>
    </location>
</feature>
<feature type="transmembrane region" description="Helical" evidence="2">
    <location>
        <begin position="157"/>
        <end position="177"/>
    </location>
</feature>
<evidence type="ECO:0000313" key="4">
    <source>
        <dbReference type="EMBL" id="NBD27232.1"/>
    </source>
</evidence>
<feature type="transmembrane region" description="Helical" evidence="2">
    <location>
        <begin position="42"/>
        <end position="59"/>
    </location>
</feature>
<dbReference type="InterPro" id="IPR000160">
    <property type="entry name" value="GGDEF_dom"/>
</dbReference>
<dbReference type="CDD" id="cd01949">
    <property type="entry name" value="GGDEF"/>
    <property type="match status" value="1"/>
</dbReference>
<dbReference type="Gene3D" id="3.30.70.270">
    <property type="match status" value="1"/>
</dbReference>
<protein>
    <submittedName>
        <fullName evidence="4">Diguanylate cyclase</fullName>
    </submittedName>
</protein>
<evidence type="ECO:0000256" key="2">
    <source>
        <dbReference type="SAM" id="Phobius"/>
    </source>
</evidence>
<name>A0ABW9XWY9_9BACL</name>
<evidence type="ECO:0000259" key="3">
    <source>
        <dbReference type="PROSITE" id="PS50887"/>
    </source>
</evidence>
<gene>
    <name evidence="4" type="ORF">GT019_25465</name>
</gene>